<dbReference type="PANTHER" id="PTHR22807:SF30">
    <property type="entry name" value="28S RRNA (CYTOSINE(4447)-C(5))-METHYLTRANSFERASE-RELATED"/>
    <property type="match status" value="1"/>
</dbReference>
<evidence type="ECO:0000256" key="2">
    <source>
        <dbReference type="ARBA" id="ARBA00022603"/>
    </source>
</evidence>
<feature type="compositionally biased region" description="Basic and acidic residues" evidence="7">
    <location>
        <begin position="292"/>
        <end position="307"/>
    </location>
</feature>
<keyword evidence="2 6" id="KW-0489">Methyltransferase</keyword>
<comment type="caution">
    <text evidence="9">The sequence shown here is derived from an EMBL/GenBank/DDBJ whole genome shotgun (WGS) entry which is preliminary data.</text>
</comment>
<comment type="caution">
    <text evidence="6">Lacks conserved residue(s) required for the propagation of feature annotation.</text>
</comment>
<dbReference type="OrthoDB" id="9810297at2"/>
<dbReference type="GO" id="GO:0001510">
    <property type="term" value="P:RNA methylation"/>
    <property type="evidence" value="ECO:0007669"/>
    <property type="project" value="InterPro"/>
</dbReference>
<dbReference type="InterPro" id="IPR031340">
    <property type="entry name" value="RsmF_methylt_CI"/>
</dbReference>
<dbReference type="Proteomes" id="UP000282311">
    <property type="component" value="Unassembled WGS sequence"/>
</dbReference>
<feature type="active site" description="Nucleophile" evidence="6">
    <location>
        <position position="238"/>
    </location>
</feature>
<dbReference type="EMBL" id="RBAH01000006">
    <property type="protein sequence ID" value="RKN85054.1"/>
    <property type="molecule type" value="Genomic_DNA"/>
</dbReference>
<feature type="binding site" evidence="6">
    <location>
        <position position="140"/>
    </location>
    <ligand>
        <name>S-adenosyl-L-methionine</name>
        <dbReference type="ChEBI" id="CHEBI:59789"/>
    </ligand>
</feature>
<dbReference type="CDD" id="cd21147">
    <property type="entry name" value="RsmF_methylt_CTD1"/>
    <property type="match status" value="1"/>
</dbReference>
<keyword evidence="4 6" id="KW-0949">S-adenosyl-L-methionine</keyword>
<accession>A0A3B0CKI9</accession>
<dbReference type="InterPro" id="IPR027391">
    <property type="entry name" value="Nol1_Nop2_Fmu_2"/>
</dbReference>
<evidence type="ECO:0000313" key="9">
    <source>
        <dbReference type="EMBL" id="RKN85054.1"/>
    </source>
</evidence>
<dbReference type="Gene3D" id="3.30.70.1170">
    <property type="entry name" value="Sun protein, domain 3"/>
    <property type="match status" value="1"/>
</dbReference>
<dbReference type="PANTHER" id="PTHR22807">
    <property type="entry name" value="NOP2 YEAST -RELATED NOL1/NOP2/FMU SUN DOMAIN-CONTAINING"/>
    <property type="match status" value="1"/>
</dbReference>
<name>A0A3B0CKI9_9BACL</name>
<sequence>MTELPQAFIGRIRDQLGEEAEAFLHSYDEARTYGLRLNPLKLDNHAGDEPIRERLNALFRLSPVPWCEEGYYYDETARPGKHPFHQAGLYYIQEPSAMSSAELLAPQPGDIVLDLAAAPGGKTTQIAAMMKGRGLLVTNEIHPARAKILSENVERMGIANAVVVCAAPDALARKFAGMFDKIMLDAPCSGEGMFRKDAEAVSEWSPDHVTMCAARQLDILNSAAVMLKPGGQLAYSTCTFNCEENENAIDSFLAGHPDFRLVRTERLWPHLVRGEGHFVALLSKKGNLETSRENDYAAANPKKERGGKSSGAADKTVREAMTLASGLLEDIVPGFTLPPGEPVLFGEQLYWLSAAPGCPLRPAHLDGLKILRPGLHLALLRKGRAEPSHSLAMAVRADQCRSVMRLDVNAPETEAYLRGETIVAGGEVSGWTLVTVEGYPLGWGKASGGQLKNHFPKGLRKQGG</sequence>
<dbReference type="InterPro" id="IPR031341">
    <property type="entry name" value="Methyltr_RsmF_N"/>
</dbReference>
<evidence type="ECO:0000256" key="4">
    <source>
        <dbReference type="ARBA" id="ARBA00022691"/>
    </source>
</evidence>
<reference evidence="9 10" key="1">
    <citation type="journal article" date="2007" name="Int. J. Syst. Evol. Microbiol.">
        <title>Paenibacillus ginsengarvi sp. nov., isolated from soil from ginseng cultivation.</title>
        <authorList>
            <person name="Yoon M.H."/>
            <person name="Ten L.N."/>
            <person name="Im W.T."/>
        </authorList>
    </citation>
    <scope>NUCLEOTIDE SEQUENCE [LARGE SCALE GENOMIC DNA]</scope>
    <source>
        <strain evidence="9 10">KCTC 13059</strain>
    </source>
</reference>
<dbReference type="Pfam" id="PF17125">
    <property type="entry name" value="Methyltr_RsmF_N"/>
    <property type="match status" value="1"/>
</dbReference>
<keyword evidence="5 6" id="KW-0694">RNA-binding</keyword>
<dbReference type="InterPro" id="IPR001678">
    <property type="entry name" value="MeTrfase_RsmB-F_NOP2_dom"/>
</dbReference>
<organism evidence="9 10">
    <name type="scientific">Paenibacillus ginsengarvi</name>
    <dbReference type="NCBI Taxonomy" id="400777"/>
    <lineage>
        <taxon>Bacteria</taxon>
        <taxon>Bacillati</taxon>
        <taxon>Bacillota</taxon>
        <taxon>Bacilli</taxon>
        <taxon>Bacillales</taxon>
        <taxon>Paenibacillaceae</taxon>
        <taxon>Paenibacillus</taxon>
    </lineage>
</organism>
<evidence type="ECO:0000256" key="7">
    <source>
        <dbReference type="SAM" id="MobiDB-lite"/>
    </source>
</evidence>
<dbReference type="GO" id="GO:0008173">
    <property type="term" value="F:RNA methyltransferase activity"/>
    <property type="evidence" value="ECO:0007669"/>
    <property type="project" value="InterPro"/>
</dbReference>
<evidence type="ECO:0000313" key="10">
    <source>
        <dbReference type="Proteomes" id="UP000282311"/>
    </source>
</evidence>
<dbReference type="Gene3D" id="2.30.130.60">
    <property type="match status" value="1"/>
</dbReference>
<dbReference type="CDD" id="cd02440">
    <property type="entry name" value="AdoMet_MTases"/>
    <property type="match status" value="1"/>
</dbReference>
<keyword evidence="10" id="KW-1185">Reference proteome</keyword>
<feature type="binding site" evidence="6">
    <location>
        <begin position="116"/>
        <end position="122"/>
    </location>
    <ligand>
        <name>S-adenosyl-L-methionine</name>
        <dbReference type="ChEBI" id="CHEBI:59789"/>
    </ligand>
</feature>
<evidence type="ECO:0000256" key="3">
    <source>
        <dbReference type="ARBA" id="ARBA00022679"/>
    </source>
</evidence>
<evidence type="ECO:0000256" key="5">
    <source>
        <dbReference type="ARBA" id="ARBA00022884"/>
    </source>
</evidence>
<dbReference type="RefSeq" id="WP_120747259.1">
    <property type="nucleotide sequence ID" value="NZ_RBAH01000006.1"/>
</dbReference>
<feature type="region of interest" description="Disordered" evidence="7">
    <location>
        <begin position="292"/>
        <end position="314"/>
    </location>
</feature>
<dbReference type="GO" id="GO:0003723">
    <property type="term" value="F:RNA binding"/>
    <property type="evidence" value="ECO:0007669"/>
    <property type="project" value="UniProtKB-UniRule"/>
</dbReference>
<dbReference type="Pfam" id="PF17126">
    <property type="entry name" value="RsmF_methylt_CI"/>
    <property type="match status" value="1"/>
</dbReference>
<dbReference type="Gene3D" id="3.40.50.150">
    <property type="entry name" value="Vaccinia Virus protein VP39"/>
    <property type="match status" value="1"/>
</dbReference>
<evidence type="ECO:0000256" key="6">
    <source>
        <dbReference type="PROSITE-ProRule" id="PRU01023"/>
    </source>
</evidence>
<proteinExistence type="inferred from homology"/>
<dbReference type="InterPro" id="IPR023267">
    <property type="entry name" value="RCMT"/>
</dbReference>
<evidence type="ECO:0000259" key="8">
    <source>
        <dbReference type="PROSITE" id="PS51686"/>
    </source>
</evidence>
<dbReference type="InterPro" id="IPR029063">
    <property type="entry name" value="SAM-dependent_MTases_sf"/>
</dbReference>
<dbReference type="Pfam" id="PF01189">
    <property type="entry name" value="Methyltr_RsmB-F"/>
    <property type="match status" value="1"/>
</dbReference>
<feature type="binding site" evidence="6">
    <location>
        <position position="185"/>
    </location>
    <ligand>
        <name>S-adenosyl-L-methionine</name>
        <dbReference type="ChEBI" id="CHEBI:59789"/>
    </ligand>
</feature>
<protein>
    <submittedName>
        <fullName evidence="9">RNA methyltransferase</fullName>
    </submittedName>
</protein>
<dbReference type="PRINTS" id="PR02008">
    <property type="entry name" value="RCMTFAMILY"/>
</dbReference>
<comment type="similarity">
    <text evidence="6">Belongs to the class I-like SAM-binding methyltransferase superfamily. RsmB/NOP family.</text>
</comment>
<dbReference type="InterPro" id="IPR049560">
    <property type="entry name" value="MeTrfase_RsmB-F_NOP2_cat"/>
</dbReference>
<dbReference type="SUPFAM" id="SSF53335">
    <property type="entry name" value="S-adenosyl-L-methionine-dependent methyltransferases"/>
    <property type="match status" value="1"/>
</dbReference>
<evidence type="ECO:0000256" key="1">
    <source>
        <dbReference type="ARBA" id="ARBA00022490"/>
    </source>
</evidence>
<keyword evidence="1" id="KW-0963">Cytoplasm</keyword>
<dbReference type="AlphaFoldDB" id="A0A3B0CKI9"/>
<feature type="domain" description="SAM-dependent MTase RsmB/NOP-type" evidence="8">
    <location>
        <begin position="23"/>
        <end position="320"/>
    </location>
</feature>
<dbReference type="Pfam" id="PF13636">
    <property type="entry name" value="Methyltranf_PUA"/>
    <property type="match status" value="1"/>
</dbReference>
<keyword evidence="3 6" id="KW-0808">Transferase</keyword>
<dbReference type="PROSITE" id="PS51686">
    <property type="entry name" value="SAM_MT_RSMB_NOP"/>
    <property type="match status" value="1"/>
</dbReference>
<gene>
    <name evidence="9" type="ORF">D7M11_11085</name>
</gene>